<dbReference type="EMBL" id="VCHX02000020">
    <property type="protein sequence ID" value="TPQ24100.1"/>
    <property type="molecule type" value="Genomic_DNA"/>
</dbReference>
<comment type="subcellular location">
    <subcellularLocation>
        <location evidence="1">Cell envelope</location>
    </subcellularLocation>
</comment>
<evidence type="ECO:0000259" key="4">
    <source>
        <dbReference type="Pfam" id="PF13407"/>
    </source>
</evidence>
<dbReference type="InterPro" id="IPR025997">
    <property type="entry name" value="SBP_2_dom"/>
</dbReference>
<keyword evidence="6" id="KW-1185">Reference proteome</keyword>
<evidence type="ECO:0000313" key="6">
    <source>
        <dbReference type="Proteomes" id="UP000317378"/>
    </source>
</evidence>
<evidence type="ECO:0000313" key="5">
    <source>
        <dbReference type="EMBL" id="TPQ24100.1"/>
    </source>
</evidence>
<evidence type="ECO:0000256" key="1">
    <source>
        <dbReference type="ARBA" id="ARBA00004196"/>
    </source>
</evidence>
<dbReference type="Proteomes" id="UP000317378">
    <property type="component" value="Unassembled WGS sequence"/>
</dbReference>
<gene>
    <name evidence="5" type="ORF">FGD71_000560</name>
</gene>
<accession>A0A505DS79</accession>
<dbReference type="AlphaFoldDB" id="A0A505DS79"/>
<protein>
    <submittedName>
        <fullName evidence="5">Substrate-binding domain-containing protein</fullName>
    </submittedName>
</protein>
<dbReference type="SUPFAM" id="SSF53822">
    <property type="entry name" value="Periplasmic binding protein-like I"/>
    <property type="match status" value="1"/>
</dbReference>
<sequence>MVALAVLTASLTGCVRGSQMGVSHTAGSSKAGCPSVLARAKQAVADAEATDNPWGGPASGPRAVAGKKTIVYVANTMTNPGIAGAAKGVREAARTIGWKVRVIDGQGSPAGVQKAFSQAIALNPSGIVIGGFDPKTTSEQVRQANARNIPLIGWHAVNNPGPSKSPKLFTNVTTNVTDVAKISADWVIAQSNGTAGVIVFTDASIPFADMKAELIKKELATCSDVELLATENIPIPDSSSRTPTEVTSLLSRYGTKWTYSVAINDLYFGDAAPALRSGGKQGGGTPFNIGAGDGDSSAFQRINREQYQAATVPEPLNEQGWQIVDEFNRAFSGQSASGYVSPPHIATTKNSAGASTWDPKGYREAYRKLWGK</sequence>
<dbReference type="PANTHER" id="PTHR46847">
    <property type="entry name" value="D-ALLOSE-BINDING PERIPLASMIC PROTEIN-RELATED"/>
    <property type="match status" value="1"/>
</dbReference>
<dbReference type="Pfam" id="PF13407">
    <property type="entry name" value="Peripla_BP_4"/>
    <property type="match status" value="1"/>
</dbReference>
<organism evidence="5 6">
    <name type="scientific">Streptomyces sporangiiformans</name>
    <dbReference type="NCBI Taxonomy" id="2315329"/>
    <lineage>
        <taxon>Bacteria</taxon>
        <taxon>Bacillati</taxon>
        <taxon>Actinomycetota</taxon>
        <taxon>Actinomycetes</taxon>
        <taxon>Kitasatosporales</taxon>
        <taxon>Streptomycetaceae</taxon>
        <taxon>Streptomyces</taxon>
    </lineage>
</organism>
<evidence type="ECO:0000256" key="3">
    <source>
        <dbReference type="ARBA" id="ARBA00022729"/>
    </source>
</evidence>
<comment type="similarity">
    <text evidence="2">Belongs to the bacterial solute-binding protein 2 family.</text>
</comment>
<dbReference type="GO" id="GO:0030313">
    <property type="term" value="C:cell envelope"/>
    <property type="evidence" value="ECO:0007669"/>
    <property type="project" value="UniProtKB-SubCell"/>
</dbReference>
<feature type="domain" description="Periplasmic binding protein" evidence="4">
    <location>
        <begin position="70"/>
        <end position="333"/>
    </location>
</feature>
<dbReference type="OrthoDB" id="3789223at2"/>
<dbReference type="Gene3D" id="3.40.50.2300">
    <property type="match status" value="2"/>
</dbReference>
<proteinExistence type="inferred from homology"/>
<name>A0A505DS79_9ACTN</name>
<reference evidence="5 6" key="1">
    <citation type="submission" date="2019-06" db="EMBL/GenBank/DDBJ databases">
        <title>Streptomyces sporangiiformans sp. nov., a novel actinomycete isolated from soil in Mount Song.</title>
        <authorList>
            <person name="Han L."/>
        </authorList>
    </citation>
    <scope>NUCLEOTIDE SEQUENCE [LARGE SCALE GENOMIC DNA]</scope>
    <source>
        <strain evidence="5 6">NEAU-SSA 1</strain>
    </source>
</reference>
<comment type="caution">
    <text evidence="5">The sequence shown here is derived from an EMBL/GenBank/DDBJ whole genome shotgun (WGS) entry which is preliminary data.</text>
</comment>
<keyword evidence="3" id="KW-0732">Signal</keyword>
<evidence type="ECO:0000256" key="2">
    <source>
        <dbReference type="ARBA" id="ARBA00007639"/>
    </source>
</evidence>
<dbReference type="PANTHER" id="PTHR46847:SF1">
    <property type="entry name" value="D-ALLOSE-BINDING PERIPLASMIC PROTEIN-RELATED"/>
    <property type="match status" value="1"/>
</dbReference>
<dbReference type="GO" id="GO:0030246">
    <property type="term" value="F:carbohydrate binding"/>
    <property type="evidence" value="ECO:0007669"/>
    <property type="project" value="UniProtKB-ARBA"/>
</dbReference>
<dbReference type="InterPro" id="IPR028082">
    <property type="entry name" value="Peripla_BP_I"/>
</dbReference>